<sequence>MLMSTLMSAFCRDEQISVADISLPRRSPRFQEQLQLQDELTAEESRKRKGKAVAPYQVLLLL</sequence>
<protein>
    <submittedName>
        <fullName evidence="1">Uncharacterized protein</fullName>
    </submittedName>
</protein>
<name>A0AAD4SBD1_9MAGN</name>
<dbReference type="EMBL" id="JAJJMB010012161">
    <property type="protein sequence ID" value="KAI3885052.1"/>
    <property type="molecule type" value="Genomic_DNA"/>
</dbReference>
<dbReference type="AlphaFoldDB" id="A0AAD4SBD1"/>
<evidence type="ECO:0000313" key="2">
    <source>
        <dbReference type="Proteomes" id="UP001202328"/>
    </source>
</evidence>
<gene>
    <name evidence="1" type="ORF">MKW98_002444</name>
</gene>
<accession>A0AAD4SBD1</accession>
<proteinExistence type="predicted"/>
<evidence type="ECO:0000313" key="1">
    <source>
        <dbReference type="EMBL" id="KAI3885052.1"/>
    </source>
</evidence>
<reference evidence="1" key="1">
    <citation type="submission" date="2022-04" db="EMBL/GenBank/DDBJ databases">
        <title>A functionally conserved STORR gene fusion in Papaver species that diverged 16.8 million years ago.</title>
        <authorList>
            <person name="Catania T."/>
        </authorList>
    </citation>
    <scope>NUCLEOTIDE SEQUENCE</scope>
    <source>
        <strain evidence="1">S-188037</strain>
    </source>
</reference>
<keyword evidence="2" id="KW-1185">Reference proteome</keyword>
<dbReference type="Proteomes" id="UP001202328">
    <property type="component" value="Unassembled WGS sequence"/>
</dbReference>
<comment type="caution">
    <text evidence="1">The sequence shown here is derived from an EMBL/GenBank/DDBJ whole genome shotgun (WGS) entry which is preliminary data.</text>
</comment>
<organism evidence="1 2">
    <name type="scientific">Papaver atlanticum</name>
    <dbReference type="NCBI Taxonomy" id="357466"/>
    <lineage>
        <taxon>Eukaryota</taxon>
        <taxon>Viridiplantae</taxon>
        <taxon>Streptophyta</taxon>
        <taxon>Embryophyta</taxon>
        <taxon>Tracheophyta</taxon>
        <taxon>Spermatophyta</taxon>
        <taxon>Magnoliopsida</taxon>
        <taxon>Ranunculales</taxon>
        <taxon>Papaveraceae</taxon>
        <taxon>Papaveroideae</taxon>
        <taxon>Papaver</taxon>
    </lineage>
</organism>
<feature type="non-terminal residue" evidence="1">
    <location>
        <position position="62"/>
    </location>
</feature>